<name>A0A409V9J0_9AGAR</name>
<keyword evidence="7" id="KW-1185">Reference proteome</keyword>
<feature type="compositionally biased region" description="Basic and acidic residues" evidence="3">
    <location>
        <begin position="150"/>
        <end position="160"/>
    </location>
</feature>
<comment type="caution">
    <text evidence="6">The sequence shown here is derived from an EMBL/GenBank/DDBJ whole genome shotgun (WGS) entry which is preliminary data.</text>
</comment>
<feature type="compositionally biased region" description="Basic and acidic residues" evidence="3">
    <location>
        <begin position="25"/>
        <end position="47"/>
    </location>
</feature>
<dbReference type="STRING" id="181874.A0A409V9J0"/>
<evidence type="ECO:0000256" key="3">
    <source>
        <dbReference type="SAM" id="MobiDB-lite"/>
    </source>
</evidence>
<reference evidence="6 7" key="1">
    <citation type="journal article" date="2018" name="Evol. Lett.">
        <title>Horizontal gene cluster transfer increased hallucinogenic mushroom diversity.</title>
        <authorList>
            <person name="Reynolds H.T."/>
            <person name="Vijayakumar V."/>
            <person name="Gluck-Thaler E."/>
            <person name="Korotkin H.B."/>
            <person name="Matheny P.B."/>
            <person name="Slot J.C."/>
        </authorList>
    </citation>
    <scope>NUCLEOTIDE SEQUENCE [LARGE SCALE GENOMIC DNA]</scope>
    <source>
        <strain evidence="6 7">2629</strain>
    </source>
</reference>
<feature type="domain" description="Apoptosis-antagonizing transcription factor C-terminal" evidence="4">
    <location>
        <begin position="388"/>
        <end position="465"/>
    </location>
</feature>
<dbReference type="InterPro" id="IPR025160">
    <property type="entry name" value="AATF"/>
</dbReference>
<dbReference type="InParanoid" id="A0A409V9J0"/>
<dbReference type="OrthoDB" id="5783963at2759"/>
<gene>
    <name evidence="6" type="ORF">CVT24_005656</name>
</gene>
<dbReference type="GO" id="GO:0005730">
    <property type="term" value="C:nucleolus"/>
    <property type="evidence" value="ECO:0007669"/>
    <property type="project" value="TreeGrafter"/>
</dbReference>
<dbReference type="Proteomes" id="UP000284842">
    <property type="component" value="Unassembled WGS sequence"/>
</dbReference>
<feature type="compositionally biased region" description="Acidic residues" evidence="3">
    <location>
        <begin position="117"/>
        <end position="134"/>
    </location>
</feature>
<evidence type="ECO:0000313" key="7">
    <source>
        <dbReference type="Proteomes" id="UP000284842"/>
    </source>
</evidence>
<dbReference type="EMBL" id="NHTK01006124">
    <property type="protein sequence ID" value="PPQ63391.1"/>
    <property type="molecule type" value="Genomic_DNA"/>
</dbReference>
<dbReference type="FunCoup" id="A0A409V9J0">
    <property type="interactions" value="482"/>
</dbReference>
<dbReference type="PANTHER" id="PTHR15565">
    <property type="entry name" value="AATF PROTEIN APOPTOSIS ANTAGONIZING TRANSCRIPTION FACTOR"/>
    <property type="match status" value="1"/>
</dbReference>
<dbReference type="PANTHER" id="PTHR15565:SF0">
    <property type="entry name" value="PROTEIN AATF"/>
    <property type="match status" value="1"/>
</dbReference>
<dbReference type="InterPro" id="IPR012617">
    <property type="entry name" value="AATF_C"/>
</dbReference>
<sequence>MSGRLSLKEQIAQLEEATPVDFDPEDTHFRGEEIEKLDSGATREHYIDVGPSTLRKSLHSISDPKYEGKKTSRKALLDDSNEEMESEGDEEENDEDGGVSDDENDVSFGGEPFGAEDGSEAEPESASESEEEEEGGHGGSASEEDDEDDQQGRSEAKEQVEDMSSVLKKSREEDTRKGFAVKSQMDLWDSLLDTRIRLQKSVVQTNALPLPSDMKQLMDTAEVQEAVAEALSEASTLLEEIFKLQESLITENDIATPPPKKRRKVEESEERNLDFYREYLLESTEDAAALEQVLHPYTTRTLAKWSAKIQAVAPSVLLPSNRGAFSKGSQSVKSAVHLMDETLINDRDKLLTRTQTLRSKTRRVGAPQQEESSDPVVDAEIFDDTDFYQKMLRDIIDSRSGKEGQEDWLTLQKQKKAKKKVDTKASKGRKLRYEVHEKLQNFMVPVPVPGAWHDEQIDELFSSLLGKGFENLQVNAEKAPDEVVDLSGFKVFG</sequence>
<organism evidence="6 7">
    <name type="scientific">Panaeolus cyanescens</name>
    <dbReference type="NCBI Taxonomy" id="181874"/>
    <lineage>
        <taxon>Eukaryota</taxon>
        <taxon>Fungi</taxon>
        <taxon>Dikarya</taxon>
        <taxon>Basidiomycota</taxon>
        <taxon>Agaricomycotina</taxon>
        <taxon>Agaricomycetes</taxon>
        <taxon>Agaricomycetidae</taxon>
        <taxon>Agaricales</taxon>
        <taxon>Agaricineae</taxon>
        <taxon>Galeropsidaceae</taxon>
        <taxon>Panaeolus</taxon>
    </lineage>
</organism>
<accession>A0A409V9J0</accession>
<evidence type="ECO:0000259" key="4">
    <source>
        <dbReference type="Pfam" id="PF08164"/>
    </source>
</evidence>
<proteinExistence type="inferred from homology"/>
<dbReference type="Pfam" id="PF08164">
    <property type="entry name" value="TRAUB"/>
    <property type="match status" value="1"/>
</dbReference>
<comment type="similarity">
    <text evidence="1">Belongs to the AATF family.</text>
</comment>
<dbReference type="Pfam" id="PF13339">
    <property type="entry name" value="AATF-Che1"/>
    <property type="match status" value="1"/>
</dbReference>
<dbReference type="InterPro" id="IPR039223">
    <property type="entry name" value="AATF/Bfr2"/>
</dbReference>
<protein>
    <recommendedName>
        <fullName evidence="2">Protein BFR2</fullName>
    </recommendedName>
</protein>
<feature type="compositionally biased region" description="Acidic residues" evidence="3">
    <location>
        <begin position="79"/>
        <end position="105"/>
    </location>
</feature>
<feature type="domain" description="AATF leucine zipper-containing" evidence="5">
    <location>
        <begin position="174"/>
        <end position="308"/>
    </location>
</feature>
<feature type="region of interest" description="Disordered" evidence="3">
    <location>
        <begin position="1"/>
        <end position="178"/>
    </location>
</feature>
<dbReference type="AlphaFoldDB" id="A0A409V9J0"/>
<evidence type="ECO:0000256" key="2">
    <source>
        <dbReference type="ARBA" id="ARBA00013850"/>
    </source>
</evidence>
<evidence type="ECO:0000313" key="6">
    <source>
        <dbReference type="EMBL" id="PPQ63391.1"/>
    </source>
</evidence>
<evidence type="ECO:0000256" key="1">
    <source>
        <dbReference type="ARBA" id="ARBA00008966"/>
    </source>
</evidence>
<evidence type="ECO:0000259" key="5">
    <source>
        <dbReference type="Pfam" id="PF13339"/>
    </source>
</evidence>
<dbReference type="GO" id="GO:0000462">
    <property type="term" value="P:maturation of SSU-rRNA from tricistronic rRNA transcript (SSU-rRNA, 5.8S rRNA, LSU-rRNA)"/>
    <property type="evidence" value="ECO:0007669"/>
    <property type="project" value="TreeGrafter"/>
</dbReference>